<dbReference type="Proteomes" id="UP000825890">
    <property type="component" value="Unassembled WGS sequence"/>
</dbReference>
<name>A0A9P3FM43_9PEZI</name>
<evidence type="ECO:0000313" key="4">
    <source>
        <dbReference type="Proteomes" id="UP000825890"/>
    </source>
</evidence>
<dbReference type="GeneID" id="68298082"/>
<comment type="caution">
    <text evidence="3">The sequence shown here is derived from an EMBL/GenBank/DDBJ whole genome shotgun (WGS) entry which is preliminary data.</text>
</comment>
<evidence type="ECO:0000313" key="3">
    <source>
        <dbReference type="EMBL" id="GIZ49477.1"/>
    </source>
</evidence>
<dbReference type="PANTHER" id="PTHR38795:SF1">
    <property type="entry name" value="DUF6604 DOMAIN-CONTAINING PROTEIN"/>
    <property type="match status" value="1"/>
</dbReference>
<organism evidence="3 4">
    <name type="scientific">Cercospora kikuchii</name>
    <dbReference type="NCBI Taxonomy" id="84275"/>
    <lineage>
        <taxon>Eukaryota</taxon>
        <taxon>Fungi</taxon>
        <taxon>Dikarya</taxon>
        <taxon>Ascomycota</taxon>
        <taxon>Pezizomycotina</taxon>
        <taxon>Dothideomycetes</taxon>
        <taxon>Dothideomycetidae</taxon>
        <taxon>Mycosphaerellales</taxon>
        <taxon>Mycosphaerellaceae</taxon>
        <taxon>Cercospora</taxon>
    </lineage>
</organism>
<feature type="domain" description="DUF6604" evidence="2">
    <location>
        <begin position="15"/>
        <end position="223"/>
    </location>
</feature>
<accession>A0A9P3FM43</accession>
<reference evidence="3 4" key="1">
    <citation type="submission" date="2021-01" db="EMBL/GenBank/DDBJ databases">
        <title>Cercospora kikuchii MAFF 305040 whole genome shotgun sequence.</title>
        <authorList>
            <person name="Kashiwa T."/>
            <person name="Suzuki T."/>
        </authorList>
    </citation>
    <scope>NUCLEOTIDE SEQUENCE [LARGE SCALE GENOMIC DNA]</scope>
    <source>
        <strain evidence="3 4">MAFF 305040</strain>
    </source>
</reference>
<gene>
    <name evidence="3" type="ORF">CKM354_001250700</name>
</gene>
<dbReference type="EMBL" id="BOLY01000009">
    <property type="protein sequence ID" value="GIZ49477.1"/>
    <property type="molecule type" value="Genomic_DNA"/>
</dbReference>
<dbReference type="RefSeq" id="XP_044663964.1">
    <property type="nucleotide sequence ID" value="XM_044808029.1"/>
</dbReference>
<feature type="region of interest" description="Disordered" evidence="1">
    <location>
        <begin position="116"/>
        <end position="136"/>
    </location>
</feature>
<evidence type="ECO:0000259" key="2">
    <source>
        <dbReference type="Pfam" id="PF20253"/>
    </source>
</evidence>
<sequence length="803" mass="89693">MAGSKYAPPCADRDTYKSATDRVVGYLITVARCHGNITAHLHPDGRAKVGHLPKLASKVSGWVPDKIFEDIRTAIDGRETSLRYHTELVLSTQKAIADHQHMIDMLKEVRGILGPHRRPRLHDQPKRAQTPLRRPEKDVGKRFSRLALCEPSSTPLGEAPFEMATLRDADRSAVLELLGRFWKVQSYLFSVWKSLLEGQGSILTCAALTNAAYALMQDFENSLTSQRPHLRSWHQLQGLFGVQVRHGYKTAFLCPLRSGTGPTDDEVALMRPTAATMLIDIFEKVRVSQQTTLKPPSVMVFENSCSDFGAILRNQIEHIRAQVDLCAGKGDGKEGINHLSPFNKGLLEYIETSKLPLWLVHAADIECFIHEMLGCEAGLGSDIYLNAVAQMAHRFPLDLPSLSSLDGLRSLAMQAQSAQRDIMEPSYQLVAIIKKVQCPTALAGALPGKAIAHFTETPTAAMDNLFNALLDKARADCREANRTSTVIALAHVYKEGKKLGLFRSRWGDMETFIDRHGQQMLLRTDNMHSSHTPLKRFLQALEVPPWELGPTGHPSQRQIAKRCKTVKPTCECLKLLQTTSNDPSNIGTIAKALAKQRTRNTTTATKVAGYSIIETLESLRSYIEADEPVFNFNYVAFIDQCREIGKHIGFKWNDPDFARDDMCVRIAHKSLDSLDTAKCEGRQIENTALWMACKEIEDLVRTGKFGIGGQLTKDAKVSLGKEECQKLRVFDCDYTFEAFEAYLGERGDGMARFSAEVIGAVPAGLVFWVPKEEEIDELAELGEQFWQEWEANVTLRDECVIEK</sequence>
<proteinExistence type="predicted"/>
<dbReference type="Pfam" id="PF20253">
    <property type="entry name" value="DUF6604"/>
    <property type="match status" value="1"/>
</dbReference>
<protein>
    <recommendedName>
        <fullName evidence="2">DUF6604 domain-containing protein</fullName>
    </recommendedName>
</protein>
<dbReference type="PANTHER" id="PTHR38795">
    <property type="entry name" value="DUF6604 DOMAIN-CONTAINING PROTEIN"/>
    <property type="match status" value="1"/>
</dbReference>
<dbReference type="OrthoDB" id="3650886at2759"/>
<keyword evidence="4" id="KW-1185">Reference proteome</keyword>
<evidence type="ECO:0000256" key="1">
    <source>
        <dbReference type="SAM" id="MobiDB-lite"/>
    </source>
</evidence>
<dbReference type="InterPro" id="IPR046539">
    <property type="entry name" value="DUF6604"/>
</dbReference>
<dbReference type="AlphaFoldDB" id="A0A9P3FM43"/>